<comment type="caution">
    <text evidence="2">The sequence shown here is derived from an EMBL/GenBank/DDBJ whole genome shotgun (WGS) entry which is preliminary data.</text>
</comment>
<gene>
    <name evidence="2" type="ORF">LMH87_011590</name>
</gene>
<dbReference type="GeneID" id="80898749"/>
<keyword evidence="3" id="KW-1185">Reference proteome</keyword>
<sequence length="68" mass="7232">MIQRASLCTPCESILQIVLWRAPDGWCAEPCINAHPVRWAGGNSDGEAPGGEPAALIITPTPTHLRGK</sequence>
<evidence type="ECO:0000313" key="2">
    <source>
        <dbReference type="EMBL" id="KAJ4150860.1"/>
    </source>
</evidence>
<dbReference type="RefSeq" id="XP_056052574.1">
    <property type="nucleotide sequence ID" value="XM_056200756.1"/>
</dbReference>
<dbReference type="AlphaFoldDB" id="A0A9W8ULA0"/>
<proteinExistence type="predicted"/>
<dbReference type="Proteomes" id="UP001144673">
    <property type="component" value="Chromosome 4"/>
</dbReference>
<protein>
    <submittedName>
        <fullName evidence="2">Uncharacterized protein</fullName>
    </submittedName>
</protein>
<evidence type="ECO:0000313" key="3">
    <source>
        <dbReference type="Proteomes" id="UP001144673"/>
    </source>
</evidence>
<accession>A0A9W8ULA0</accession>
<organism evidence="2 3">
    <name type="scientific">Akanthomyces muscarius</name>
    <name type="common">Entomopathogenic fungus</name>
    <name type="synonym">Lecanicillium muscarium</name>
    <dbReference type="NCBI Taxonomy" id="2231603"/>
    <lineage>
        <taxon>Eukaryota</taxon>
        <taxon>Fungi</taxon>
        <taxon>Dikarya</taxon>
        <taxon>Ascomycota</taxon>
        <taxon>Pezizomycotina</taxon>
        <taxon>Sordariomycetes</taxon>
        <taxon>Hypocreomycetidae</taxon>
        <taxon>Hypocreales</taxon>
        <taxon>Cordycipitaceae</taxon>
        <taxon>Akanthomyces</taxon>
    </lineage>
</organism>
<name>A0A9W8ULA0_AKAMU</name>
<evidence type="ECO:0000256" key="1">
    <source>
        <dbReference type="SAM" id="MobiDB-lite"/>
    </source>
</evidence>
<dbReference type="KEGG" id="amus:LMH87_011590"/>
<feature type="region of interest" description="Disordered" evidence="1">
    <location>
        <begin position="43"/>
        <end position="68"/>
    </location>
</feature>
<dbReference type="EMBL" id="JAJHUN010000009">
    <property type="protein sequence ID" value="KAJ4150860.1"/>
    <property type="molecule type" value="Genomic_DNA"/>
</dbReference>
<reference evidence="2" key="1">
    <citation type="journal article" date="2023" name="Access Microbiol">
        <title>De-novo genome assembly for Akanthomyces muscarius, a biocontrol agent of insect agricultural pests.</title>
        <authorList>
            <person name="Erdos Z."/>
            <person name="Studholme D.J."/>
            <person name="Raymond B."/>
            <person name="Sharma M."/>
        </authorList>
    </citation>
    <scope>NUCLEOTIDE SEQUENCE</scope>
    <source>
        <strain evidence="2">Ve6</strain>
    </source>
</reference>